<name>A0ACC2XT37_9TREE</name>
<reference evidence="1" key="1">
    <citation type="submission" date="2023-04" db="EMBL/GenBank/DDBJ databases">
        <title>Draft Genome sequencing of Naganishia species isolated from polar environments using Oxford Nanopore Technology.</title>
        <authorList>
            <person name="Leo P."/>
            <person name="Venkateswaran K."/>
        </authorList>
    </citation>
    <scope>NUCLEOTIDE SEQUENCE</scope>
    <source>
        <strain evidence="1">DBVPG 5303</strain>
    </source>
</reference>
<organism evidence="1 2">
    <name type="scientific">Naganishia onofrii</name>
    <dbReference type="NCBI Taxonomy" id="1851511"/>
    <lineage>
        <taxon>Eukaryota</taxon>
        <taxon>Fungi</taxon>
        <taxon>Dikarya</taxon>
        <taxon>Basidiomycota</taxon>
        <taxon>Agaricomycotina</taxon>
        <taxon>Tremellomycetes</taxon>
        <taxon>Filobasidiales</taxon>
        <taxon>Filobasidiaceae</taxon>
        <taxon>Naganishia</taxon>
    </lineage>
</organism>
<keyword evidence="2" id="KW-1185">Reference proteome</keyword>
<dbReference type="Proteomes" id="UP001234202">
    <property type="component" value="Unassembled WGS sequence"/>
</dbReference>
<protein>
    <submittedName>
        <fullName evidence="1">Uncharacterized protein</fullName>
    </submittedName>
</protein>
<sequence>MSDTSLLLKTATFAAEKHRNQRRKDTESSPYRCVLRNSINHPLAVANILSSYGVTYLPTLMAAMLHDTVEDTDTTLEEIAREFGEEVASIVDECTDPPDTSYQIRKQLQIDTAPLKSREAQQVKLADKMHNLRSIREDPPVGWTARRCQEYFIWARRVTASCYQALPLIEIAFNDMYENQHFVINGKIYKCHPDVGKDVVSEAEMVELKRFMSVQKKRKRNGAASPIYY</sequence>
<comment type="caution">
    <text evidence="1">The sequence shown here is derived from an EMBL/GenBank/DDBJ whole genome shotgun (WGS) entry which is preliminary data.</text>
</comment>
<evidence type="ECO:0000313" key="1">
    <source>
        <dbReference type="EMBL" id="KAJ9127193.1"/>
    </source>
</evidence>
<accession>A0ACC2XT37</accession>
<proteinExistence type="predicted"/>
<evidence type="ECO:0000313" key="2">
    <source>
        <dbReference type="Proteomes" id="UP001234202"/>
    </source>
</evidence>
<dbReference type="EMBL" id="JASBWV010000003">
    <property type="protein sequence ID" value="KAJ9127193.1"/>
    <property type="molecule type" value="Genomic_DNA"/>
</dbReference>
<gene>
    <name evidence="1" type="ORF">QFC24_001430</name>
</gene>